<evidence type="ECO:0000313" key="2">
    <source>
        <dbReference type="Proteomes" id="UP000255165"/>
    </source>
</evidence>
<dbReference type="Proteomes" id="UP000255165">
    <property type="component" value="Unassembled WGS sequence"/>
</dbReference>
<dbReference type="EMBL" id="QKWJ01000061">
    <property type="protein sequence ID" value="RDK06503.1"/>
    <property type="molecule type" value="Genomic_DNA"/>
</dbReference>
<organism evidence="1 2">
    <name type="scientific">Cupriavidus lacunae</name>
    <dbReference type="NCBI Taxonomy" id="2666307"/>
    <lineage>
        <taxon>Bacteria</taxon>
        <taxon>Pseudomonadati</taxon>
        <taxon>Pseudomonadota</taxon>
        <taxon>Betaproteobacteria</taxon>
        <taxon>Burkholderiales</taxon>
        <taxon>Burkholderiaceae</taxon>
        <taxon>Cupriavidus</taxon>
    </lineage>
</organism>
<keyword evidence="2" id="KW-1185">Reference proteome</keyword>
<proteinExistence type="predicted"/>
<sequence length="72" mass="7917">MSTDRMSLRGLLAKWVGVDADTLARVTRVRPPRQCTACVQVDVARASGNLSLFFFRHADGSWCVFPPSTPGH</sequence>
<evidence type="ECO:0000313" key="1">
    <source>
        <dbReference type="EMBL" id="RDK06503.1"/>
    </source>
</evidence>
<name>A0A370NLN9_9BURK</name>
<reference evidence="2" key="1">
    <citation type="submission" date="2018-06" db="EMBL/GenBank/DDBJ databases">
        <authorList>
            <person name="Feng T."/>
            <person name="Jeon C.O."/>
        </authorList>
    </citation>
    <scope>NUCLEOTIDE SEQUENCE [LARGE SCALE GENOMIC DNA]</scope>
    <source>
        <strain evidence="2">S23</strain>
    </source>
</reference>
<protein>
    <submittedName>
        <fullName evidence="1">Uncharacterized protein</fullName>
    </submittedName>
</protein>
<accession>A0A370NLN9</accession>
<gene>
    <name evidence="1" type="ORF">DN412_30995</name>
</gene>
<comment type="caution">
    <text evidence="1">The sequence shown here is derived from an EMBL/GenBank/DDBJ whole genome shotgun (WGS) entry which is preliminary data.</text>
</comment>
<dbReference type="AlphaFoldDB" id="A0A370NLN9"/>